<sequence>MSKLICVAFLVIPTGTFFGYDRCQDAPVTALESEIQKYHLDEKFRNASFSLRAIDYETKTYRDMKSEDKI</sequence>
<organism evidence="2 3">
    <name type="scientific">Funneliformis mosseae</name>
    <name type="common">Endomycorrhizal fungus</name>
    <name type="synonym">Glomus mosseae</name>
    <dbReference type="NCBI Taxonomy" id="27381"/>
    <lineage>
        <taxon>Eukaryota</taxon>
        <taxon>Fungi</taxon>
        <taxon>Fungi incertae sedis</taxon>
        <taxon>Mucoromycota</taxon>
        <taxon>Glomeromycotina</taxon>
        <taxon>Glomeromycetes</taxon>
        <taxon>Glomerales</taxon>
        <taxon>Glomeraceae</taxon>
        <taxon>Funneliformis</taxon>
    </lineage>
</organism>
<evidence type="ECO:0000313" key="3">
    <source>
        <dbReference type="Proteomes" id="UP000789375"/>
    </source>
</evidence>
<gene>
    <name evidence="2" type="ORF">FMOSSE_LOCUS13311</name>
</gene>
<reference evidence="2" key="1">
    <citation type="submission" date="2021-06" db="EMBL/GenBank/DDBJ databases">
        <authorList>
            <person name="Kallberg Y."/>
            <person name="Tangrot J."/>
            <person name="Rosling A."/>
        </authorList>
    </citation>
    <scope>NUCLEOTIDE SEQUENCE</scope>
    <source>
        <strain evidence="2">87-6 pot B 2015</strain>
    </source>
</reference>
<keyword evidence="3" id="KW-1185">Reference proteome</keyword>
<accession>A0A9N9HI94</accession>
<dbReference type="EMBL" id="CAJVPP010007638">
    <property type="protein sequence ID" value="CAG8690295.1"/>
    <property type="molecule type" value="Genomic_DNA"/>
</dbReference>
<dbReference type="AlphaFoldDB" id="A0A9N9HI94"/>
<feature type="signal peptide" evidence="1">
    <location>
        <begin position="1"/>
        <end position="18"/>
    </location>
</feature>
<feature type="chain" id="PRO_5040455902" evidence="1">
    <location>
        <begin position="19"/>
        <end position="70"/>
    </location>
</feature>
<name>A0A9N9HI94_FUNMO</name>
<proteinExistence type="predicted"/>
<protein>
    <submittedName>
        <fullName evidence="2">6268_t:CDS:1</fullName>
    </submittedName>
</protein>
<evidence type="ECO:0000313" key="2">
    <source>
        <dbReference type="EMBL" id="CAG8690295.1"/>
    </source>
</evidence>
<keyword evidence="1" id="KW-0732">Signal</keyword>
<evidence type="ECO:0000256" key="1">
    <source>
        <dbReference type="SAM" id="SignalP"/>
    </source>
</evidence>
<dbReference type="Proteomes" id="UP000789375">
    <property type="component" value="Unassembled WGS sequence"/>
</dbReference>
<feature type="non-terminal residue" evidence="2">
    <location>
        <position position="1"/>
    </location>
</feature>
<comment type="caution">
    <text evidence="2">The sequence shown here is derived from an EMBL/GenBank/DDBJ whole genome shotgun (WGS) entry which is preliminary data.</text>
</comment>